<evidence type="ECO:0000313" key="3">
    <source>
        <dbReference type="EMBL" id="CAB4926433.1"/>
    </source>
</evidence>
<sequence length="482" mass="51594">MVARTAPNRILSTWRARLAALLIAPLLIVGLGLSQVAPVRADQLDDALARQRELAAQLAAQQAALNALISQQKDLAAQLKATTAALAKNTASLANITTEVARLSVVVDKAKAALMKLEEEVERLDAEISRLVRQQEEKARDLAARQAILAARIREAYIADQTPPLWTLLSSQSFTDLLIDLAGFSALGKADVSLADGISRDAARLAAIEEQVRQNRAETEKFRRAAAAQKAALDAQVKLLEAAKVKLAQAIAAQKKAISAQKAAMDRVLNDKAKLAAAVAALKAEEAQVKSIVDRLLKQQFGSTLPILYQGGWTWPIARTAAGFVKPGNGYRPYVSQKFGCVSWKIYPRNASCPSSAPYFHNGLDISAPAGTPIYAAATGKVMIAGTCSYCVVWRGMRPLAWVWIAHSKSMVSIYAHIGDGSRSSEPRWRVKAGDFVSAGQLIAFVGSTGNVTGPHLHLSLLSGGKYVCIQKYLPAGSCPAN</sequence>
<dbReference type="PANTHER" id="PTHR21666">
    <property type="entry name" value="PEPTIDASE-RELATED"/>
    <property type="match status" value="1"/>
</dbReference>
<gene>
    <name evidence="3" type="ORF">UFOPK3614_01152</name>
</gene>
<protein>
    <submittedName>
        <fullName evidence="3">Unannotated protein</fullName>
    </submittedName>
</protein>
<dbReference type="InterPro" id="IPR011055">
    <property type="entry name" value="Dup_hybrid_motif"/>
</dbReference>
<reference evidence="3" key="1">
    <citation type="submission" date="2020-05" db="EMBL/GenBank/DDBJ databases">
        <authorList>
            <person name="Chiriac C."/>
            <person name="Salcher M."/>
            <person name="Ghai R."/>
            <person name="Kavagutti S V."/>
        </authorList>
    </citation>
    <scope>NUCLEOTIDE SEQUENCE</scope>
</reference>
<keyword evidence="1" id="KW-0175">Coiled coil</keyword>
<accession>A0A6J7I5Z4</accession>
<dbReference type="GO" id="GO:0004222">
    <property type="term" value="F:metalloendopeptidase activity"/>
    <property type="evidence" value="ECO:0007669"/>
    <property type="project" value="TreeGrafter"/>
</dbReference>
<dbReference type="Gene3D" id="6.10.250.3150">
    <property type="match status" value="1"/>
</dbReference>
<evidence type="ECO:0000259" key="2">
    <source>
        <dbReference type="Pfam" id="PF01551"/>
    </source>
</evidence>
<organism evidence="3">
    <name type="scientific">freshwater metagenome</name>
    <dbReference type="NCBI Taxonomy" id="449393"/>
    <lineage>
        <taxon>unclassified sequences</taxon>
        <taxon>metagenomes</taxon>
        <taxon>ecological metagenomes</taxon>
    </lineage>
</organism>
<dbReference type="InterPro" id="IPR050570">
    <property type="entry name" value="Cell_wall_metabolism_enzyme"/>
</dbReference>
<dbReference type="AlphaFoldDB" id="A0A6J7I5Z4"/>
<dbReference type="EMBL" id="CAFBMS010000098">
    <property type="protein sequence ID" value="CAB4926433.1"/>
    <property type="molecule type" value="Genomic_DNA"/>
</dbReference>
<dbReference type="InterPro" id="IPR016047">
    <property type="entry name" value="M23ase_b-sheet_dom"/>
</dbReference>
<feature type="domain" description="M23ase beta-sheet core" evidence="2">
    <location>
        <begin position="360"/>
        <end position="468"/>
    </location>
</feature>
<proteinExistence type="predicted"/>
<dbReference type="SUPFAM" id="SSF51261">
    <property type="entry name" value="Duplicated hybrid motif"/>
    <property type="match status" value="1"/>
</dbReference>
<name>A0A6J7I5Z4_9ZZZZ</name>
<dbReference type="Pfam" id="PF01551">
    <property type="entry name" value="Peptidase_M23"/>
    <property type="match status" value="1"/>
</dbReference>
<dbReference type="Gene3D" id="2.70.70.10">
    <property type="entry name" value="Glucose Permease (Domain IIA)"/>
    <property type="match status" value="1"/>
</dbReference>
<feature type="coiled-coil region" evidence="1">
    <location>
        <begin position="100"/>
        <end position="141"/>
    </location>
</feature>
<evidence type="ECO:0000256" key="1">
    <source>
        <dbReference type="SAM" id="Coils"/>
    </source>
</evidence>
<dbReference type="CDD" id="cd12797">
    <property type="entry name" value="M23_peptidase"/>
    <property type="match status" value="1"/>
</dbReference>
<dbReference type="PANTHER" id="PTHR21666:SF270">
    <property type="entry name" value="MUREIN HYDROLASE ACTIVATOR ENVC"/>
    <property type="match status" value="1"/>
</dbReference>